<evidence type="ECO:0000313" key="1">
    <source>
        <dbReference type="EMBL" id="PRQ39717.1"/>
    </source>
</evidence>
<dbReference type="PANTHER" id="PTHR12792">
    <property type="entry name" value="EXTRA SPINDLE POLES 1-RELATED"/>
    <property type="match status" value="1"/>
</dbReference>
<dbReference type="GO" id="GO:0005737">
    <property type="term" value="C:cytoplasm"/>
    <property type="evidence" value="ECO:0007669"/>
    <property type="project" value="TreeGrafter"/>
</dbReference>
<dbReference type="GO" id="GO:0072686">
    <property type="term" value="C:mitotic spindle"/>
    <property type="evidence" value="ECO:0007669"/>
    <property type="project" value="TreeGrafter"/>
</dbReference>
<dbReference type="Gramene" id="PRQ39717">
    <property type="protein sequence ID" value="PRQ39717"/>
    <property type="gene ID" value="RchiOBHm_Chr4g0428261"/>
</dbReference>
<dbReference type="EMBL" id="PDCK01000042">
    <property type="protein sequence ID" value="PRQ39717.1"/>
    <property type="molecule type" value="Genomic_DNA"/>
</dbReference>
<keyword evidence="1" id="KW-0378">Hydrolase</keyword>
<name>A0A2P6QZU9_ROSCH</name>
<dbReference type="GO" id="GO:0051307">
    <property type="term" value="P:meiotic chromosome separation"/>
    <property type="evidence" value="ECO:0007669"/>
    <property type="project" value="TreeGrafter"/>
</dbReference>
<comment type="caution">
    <text evidence="1">The sequence shown here is derived from an EMBL/GenBank/DDBJ whole genome shotgun (WGS) entry which is preliminary data.</text>
</comment>
<sequence length="110" mass="12683">MTLPVENMPILRGREVYRMPSVTSISETMGKNQYRKRQVGSSEIQRVDPLDAFVLINPDTTLPLCGDYLEWYLKDRGLEVYTGVEVQPFERLADLLGKKIFTYIWATIPV</sequence>
<dbReference type="PANTHER" id="PTHR12792:SF0">
    <property type="entry name" value="SEPARIN"/>
    <property type="match status" value="1"/>
</dbReference>
<dbReference type="Proteomes" id="UP000238479">
    <property type="component" value="Chromosome 4"/>
</dbReference>
<gene>
    <name evidence="1" type="ORF">RchiOBHm_Chr4g0428261</name>
</gene>
<dbReference type="STRING" id="74649.A0A2P6QZU9"/>
<dbReference type="GO" id="GO:0006508">
    <property type="term" value="P:proteolysis"/>
    <property type="evidence" value="ECO:0007669"/>
    <property type="project" value="InterPro"/>
</dbReference>
<dbReference type="InterPro" id="IPR005314">
    <property type="entry name" value="Peptidase_C50"/>
</dbReference>
<reference evidence="1 2" key="1">
    <citation type="journal article" date="2018" name="Nat. Genet.">
        <title>The Rosa genome provides new insights in the design of modern roses.</title>
        <authorList>
            <person name="Bendahmane M."/>
        </authorList>
    </citation>
    <scope>NUCLEOTIDE SEQUENCE [LARGE SCALE GENOMIC DNA]</scope>
    <source>
        <strain evidence="2">cv. Old Blush</strain>
    </source>
</reference>
<dbReference type="Pfam" id="PF03568">
    <property type="entry name" value="Separin_C"/>
    <property type="match status" value="1"/>
</dbReference>
<dbReference type="AlphaFoldDB" id="A0A2P6QZU9"/>
<dbReference type="EC" id="3.4.22.49" evidence="1"/>
<keyword evidence="2" id="KW-1185">Reference proteome</keyword>
<protein>
    <submittedName>
        <fullName evidence="1">Putative separase</fullName>
        <ecNumber evidence="1">3.4.22.49</ecNumber>
    </submittedName>
</protein>
<evidence type="ECO:0000313" key="2">
    <source>
        <dbReference type="Proteomes" id="UP000238479"/>
    </source>
</evidence>
<organism evidence="1 2">
    <name type="scientific">Rosa chinensis</name>
    <name type="common">China rose</name>
    <dbReference type="NCBI Taxonomy" id="74649"/>
    <lineage>
        <taxon>Eukaryota</taxon>
        <taxon>Viridiplantae</taxon>
        <taxon>Streptophyta</taxon>
        <taxon>Embryophyta</taxon>
        <taxon>Tracheophyta</taxon>
        <taxon>Spermatophyta</taxon>
        <taxon>Magnoliopsida</taxon>
        <taxon>eudicotyledons</taxon>
        <taxon>Gunneridae</taxon>
        <taxon>Pentapetalae</taxon>
        <taxon>rosids</taxon>
        <taxon>fabids</taxon>
        <taxon>Rosales</taxon>
        <taxon>Rosaceae</taxon>
        <taxon>Rosoideae</taxon>
        <taxon>Rosoideae incertae sedis</taxon>
        <taxon>Rosa</taxon>
    </lineage>
</organism>
<dbReference type="GO" id="GO:0005634">
    <property type="term" value="C:nucleus"/>
    <property type="evidence" value="ECO:0007669"/>
    <property type="project" value="InterPro"/>
</dbReference>
<proteinExistence type="predicted"/>
<dbReference type="GO" id="GO:0004197">
    <property type="term" value="F:cysteine-type endopeptidase activity"/>
    <property type="evidence" value="ECO:0007669"/>
    <property type="project" value="InterPro"/>
</dbReference>
<accession>A0A2P6QZU9</accession>